<feature type="region of interest" description="Disordered" evidence="1">
    <location>
        <begin position="34"/>
        <end position="75"/>
    </location>
</feature>
<feature type="region of interest" description="Disordered" evidence="1">
    <location>
        <begin position="246"/>
        <end position="303"/>
    </location>
</feature>
<evidence type="ECO:0000256" key="1">
    <source>
        <dbReference type="SAM" id="MobiDB-lite"/>
    </source>
</evidence>
<dbReference type="AlphaFoldDB" id="A0A518GWI4"/>
<feature type="region of interest" description="Disordered" evidence="1">
    <location>
        <begin position="370"/>
        <end position="408"/>
    </location>
</feature>
<sequence length="536" mass="54359">MSVACRAPRLSHARRRLPRLESLEGRALLATTPVGPGLGFPPPATEVALHPQPEGGGPFAESGASSGLAQDATERPTPWRISTAFPWRVAAWRLPELERPPAAPLLLEPGGPRAGIDSAVMFPRLRELRLEGHVAPGEGIDFFGLEIGPGTRSFDVSYLRLEDEAWGGPVRVWLLDAGGNVIDSWTLDPSFDGLELQMLALVRPDPTVIYFGIEAAWGEGSGAGGAGYALEIRRGGGMGASPFVFPTSSPISTGPPSTGGDSPGGFAEGADPGASLGQGLPGAVAGPSIGFGPPDASGGGSGSSFLEVVAPGAIGLGRGVPRPLPTQAAASAGGLLAAGPDVRGDSGSPARVTRFDDFADPILLAVEPVLPADPEGTEGGGPSGTPRRGVPASGAGREASGIAMASPTATPPIRLAGVGGGSLPLLVAGLRLAWGGPVASAPGLGPDAPAEVAEELASIAAIPPLGPIEPRSPALPPVPRTDPEAEPTRPRVLRTALIGAAALAVGLILPDLAADRPCLRHRRARPLRPWRRLTRS</sequence>
<dbReference type="RefSeq" id="WP_145267390.1">
    <property type="nucleotide sequence ID" value="NZ_CP036426.1"/>
</dbReference>
<feature type="compositionally biased region" description="Low complexity" evidence="1">
    <location>
        <begin position="246"/>
        <end position="260"/>
    </location>
</feature>
<evidence type="ECO:0000313" key="2">
    <source>
        <dbReference type="EMBL" id="QDV32955.1"/>
    </source>
</evidence>
<name>A0A518GWI4_9BACT</name>
<dbReference type="OrthoDB" id="9931812at2"/>
<dbReference type="KEGG" id="tpla:ElP_07970"/>
<organism evidence="2 3">
    <name type="scientific">Tautonia plasticadhaerens</name>
    <dbReference type="NCBI Taxonomy" id="2527974"/>
    <lineage>
        <taxon>Bacteria</taxon>
        <taxon>Pseudomonadati</taxon>
        <taxon>Planctomycetota</taxon>
        <taxon>Planctomycetia</taxon>
        <taxon>Isosphaerales</taxon>
        <taxon>Isosphaeraceae</taxon>
        <taxon>Tautonia</taxon>
    </lineage>
</organism>
<dbReference type="EMBL" id="CP036426">
    <property type="protein sequence ID" value="QDV32955.1"/>
    <property type="molecule type" value="Genomic_DNA"/>
</dbReference>
<evidence type="ECO:0000313" key="3">
    <source>
        <dbReference type="Proteomes" id="UP000317835"/>
    </source>
</evidence>
<protein>
    <submittedName>
        <fullName evidence="2">Uncharacterized protein</fullName>
    </submittedName>
</protein>
<proteinExistence type="predicted"/>
<feature type="region of interest" description="Disordered" evidence="1">
    <location>
        <begin position="467"/>
        <end position="488"/>
    </location>
</feature>
<gene>
    <name evidence="2" type="ORF">ElP_07970</name>
</gene>
<accession>A0A518GWI4</accession>
<dbReference type="Proteomes" id="UP000317835">
    <property type="component" value="Chromosome"/>
</dbReference>
<reference evidence="2 3" key="1">
    <citation type="submission" date="2019-02" db="EMBL/GenBank/DDBJ databases">
        <title>Deep-cultivation of Planctomycetes and their phenomic and genomic characterization uncovers novel biology.</title>
        <authorList>
            <person name="Wiegand S."/>
            <person name="Jogler M."/>
            <person name="Boedeker C."/>
            <person name="Pinto D."/>
            <person name="Vollmers J."/>
            <person name="Rivas-Marin E."/>
            <person name="Kohn T."/>
            <person name="Peeters S.H."/>
            <person name="Heuer A."/>
            <person name="Rast P."/>
            <person name="Oberbeckmann S."/>
            <person name="Bunk B."/>
            <person name="Jeske O."/>
            <person name="Meyerdierks A."/>
            <person name="Storesund J.E."/>
            <person name="Kallscheuer N."/>
            <person name="Luecker S."/>
            <person name="Lage O.M."/>
            <person name="Pohl T."/>
            <person name="Merkel B.J."/>
            <person name="Hornburger P."/>
            <person name="Mueller R.-W."/>
            <person name="Bruemmer F."/>
            <person name="Labrenz M."/>
            <person name="Spormann A.M."/>
            <person name="Op den Camp H."/>
            <person name="Overmann J."/>
            <person name="Amann R."/>
            <person name="Jetten M.S.M."/>
            <person name="Mascher T."/>
            <person name="Medema M.H."/>
            <person name="Devos D.P."/>
            <person name="Kaster A.-K."/>
            <person name="Ovreas L."/>
            <person name="Rohde M."/>
            <person name="Galperin M.Y."/>
            <person name="Jogler C."/>
        </authorList>
    </citation>
    <scope>NUCLEOTIDE SEQUENCE [LARGE SCALE GENOMIC DNA]</scope>
    <source>
        <strain evidence="2 3">ElP</strain>
    </source>
</reference>
<keyword evidence="3" id="KW-1185">Reference proteome</keyword>